<evidence type="ECO:0000256" key="2">
    <source>
        <dbReference type="ARBA" id="ARBA00023054"/>
    </source>
</evidence>
<name>A0A4Q0MG95_9SPHI</name>
<evidence type="ECO:0000313" key="6">
    <source>
        <dbReference type="Proteomes" id="UP000290848"/>
    </source>
</evidence>
<accession>A0A4Q0MG95</accession>
<reference evidence="5 6" key="1">
    <citation type="submission" date="2018-12" db="EMBL/GenBank/DDBJ databases">
        <title>The Draft Genome Sequence of the Soil Bacterium Pedobacter tournemirensis R1.</title>
        <authorList>
            <person name="He J."/>
        </authorList>
    </citation>
    <scope>NUCLEOTIDE SEQUENCE [LARGE SCALE GENOMIC DNA]</scope>
    <source>
        <strain evidence="5 6">R1</strain>
    </source>
</reference>
<dbReference type="EMBL" id="RXOC01000001">
    <property type="protein sequence ID" value="RXF72468.1"/>
    <property type="molecule type" value="Genomic_DNA"/>
</dbReference>
<dbReference type="SUPFAM" id="SSF56954">
    <property type="entry name" value="Outer membrane efflux proteins (OEP)"/>
    <property type="match status" value="1"/>
</dbReference>
<organism evidence="5 6">
    <name type="scientific">Arcticibacter tournemirensis</name>
    <dbReference type="NCBI Taxonomy" id="699437"/>
    <lineage>
        <taxon>Bacteria</taxon>
        <taxon>Pseudomonadati</taxon>
        <taxon>Bacteroidota</taxon>
        <taxon>Sphingobacteriia</taxon>
        <taxon>Sphingobacteriales</taxon>
        <taxon>Sphingobacteriaceae</taxon>
        <taxon>Arcticibacter</taxon>
    </lineage>
</organism>
<keyword evidence="4" id="KW-0472">Membrane</keyword>
<feature type="coiled-coil region" evidence="3">
    <location>
        <begin position="145"/>
        <end position="210"/>
    </location>
</feature>
<dbReference type="Gene3D" id="2.40.420.20">
    <property type="match status" value="1"/>
</dbReference>
<evidence type="ECO:0000256" key="1">
    <source>
        <dbReference type="ARBA" id="ARBA00004196"/>
    </source>
</evidence>
<dbReference type="Proteomes" id="UP000290848">
    <property type="component" value="Unassembled WGS sequence"/>
</dbReference>
<proteinExistence type="predicted"/>
<dbReference type="PANTHER" id="PTHR32347:SF14">
    <property type="entry name" value="EFFLUX SYSTEM COMPONENT YKNX-RELATED"/>
    <property type="match status" value="1"/>
</dbReference>
<dbReference type="Gene3D" id="1.10.287.470">
    <property type="entry name" value="Helix hairpin bin"/>
    <property type="match status" value="1"/>
</dbReference>
<evidence type="ECO:0000313" key="5">
    <source>
        <dbReference type="EMBL" id="RXF72468.1"/>
    </source>
</evidence>
<protein>
    <submittedName>
        <fullName evidence="5">HlyD family efflux transporter periplasmic adaptor subunit</fullName>
    </submittedName>
</protein>
<evidence type="ECO:0000256" key="4">
    <source>
        <dbReference type="SAM" id="Phobius"/>
    </source>
</evidence>
<dbReference type="PANTHER" id="PTHR32347">
    <property type="entry name" value="EFFLUX SYSTEM COMPONENT YKNX-RELATED"/>
    <property type="match status" value="1"/>
</dbReference>
<dbReference type="AlphaFoldDB" id="A0A4Q0MG95"/>
<comment type="caution">
    <text evidence="5">The sequence shown here is derived from an EMBL/GenBank/DDBJ whole genome shotgun (WGS) entry which is preliminary data.</text>
</comment>
<dbReference type="InterPro" id="IPR050465">
    <property type="entry name" value="UPF0194_transport"/>
</dbReference>
<feature type="transmembrane region" description="Helical" evidence="4">
    <location>
        <begin position="17"/>
        <end position="39"/>
    </location>
</feature>
<dbReference type="GO" id="GO:0030313">
    <property type="term" value="C:cell envelope"/>
    <property type="evidence" value="ECO:0007669"/>
    <property type="project" value="UniProtKB-SubCell"/>
</dbReference>
<evidence type="ECO:0000256" key="3">
    <source>
        <dbReference type="SAM" id="Coils"/>
    </source>
</evidence>
<keyword evidence="4" id="KW-1133">Transmembrane helix</keyword>
<dbReference type="RefSeq" id="WP_128767654.1">
    <property type="nucleotide sequence ID" value="NZ_RXOC01000001.1"/>
</dbReference>
<keyword evidence="2 3" id="KW-0175">Coiled coil</keyword>
<comment type="subcellular location">
    <subcellularLocation>
        <location evidence="1">Cell envelope</location>
    </subcellularLocation>
</comment>
<keyword evidence="4" id="KW-0812">Transmembrane</keyword>
<gene>
    <name evidence="5" type="ORF">EKH83_01730</name>
</gene>
<sequence>MDKIIPREVLIRRKKKGFLIALIIVSSIAFIFILFRIWIKPSVNRSTIITSVVETGSIENTIAASGEILPEFEQVITSPINSSVQKVLTEAGTAISPGQAILTLDKSSAQTEYEKQRFQLESRQNTIQKLRIELGKSFYDLKSNNEIKELKINSLKASLEDYKRLFRAGGATREDVARAELDLKVAQLEKKQLENEIRSKQQTMKSEMRESEIAAAIEENGLRALKRKLLQADILAIRSGVVTYVNKNIGAAVTEGDVLARVADLNSFKLSGTISDSYLDQLRRGMSAMIRINDSLLHGKVSNISPGIQNGLISFDVMLNDKSNRVLRPNMKADVYLVTDSKDKVLRVANGPAFKGNGAQEIFILQDGKAIKRAVHTGMSNFDYIELKDNVREGEIVVISDMSDFRNAKEINIRR</sequence>
<dbReference type="Gene3D" id="2.40.30.170">
    <property type="match status" value="1"/>
</dbReference>
<dbReference type="Gene3D" id="2.40.50.100">
    <property type="match status" value="1"/>
</dbReference>